<dbReference type="Proteomes" id="UP001390339">
    <property type="component" value="Unassembled WGS sequence"/>
</dbReference>
<protein>
    <submittedName>
        <fullName evidence="1">Uncharacterized protein</fullName>
    </submittedName>
</protein>
<dbReference type="EMBL" id="JAPCWZ010000006">
    <property type="protein sequence ID" value="KAK8859272.1"/>
    <property type="molecule type" value="Genomic_DNA"/>
</dbReference>
<evidence type="ECO:0000313" key="1">
    <source>
        <dbReference type="EMBL" id="KAK8859272.1"/>
    </source>
</evidence>
<evidence type="ECO:0000313" key="2">
    <source>
        <dbReference type="Proteomes" id="UP001390339"/>
    </source>
</evidence>
<dbReference type="PANTHER" id="PTHR42034:SF1">
    <property type="entry name" value="CONDENSATION DOMAIN-CONTAINING PROTEIN"/>
    <property type="match status" value="1"/>
</dbReference>
<sequence>MSWMETENREGVYGRPIGENEDFIKLVGDAGLQLPYKREGWAINSTATVVPTGSFESADLAALFRRAWGYLRFQHPSLAAELVPSSGVATTFLLYHVPASGAALDAWVDRTFRVAADASSSADVIPTFRPSPYANLVWIPRSGELLLHTSHWRTDGVGVLLLLDALLALASDPTLADPASLAWGTETERLAPSVEVAAAMPAMPTPEIKERATALSGTFAHAFGAIGIPYLGDADTLPAGTRSATLTFDKEETKNIIAACKQLGFSVHVAVHASVAGANYALADETERARKHYTSTVRFSLRPYVSAPDSTPASAAGLYTTGWVKRVEPEMSWAERTRSYADEYKKGITREFLEAHREYATQLAAMLRGLKAPGEGDVVPPPPSDMDISSVGVVDDKMVRKSYGTSQAGFEVKSVGLGVEILTRQGTTFVWTFREQLNLSVAYNEAYHSEEQMQEFVRTVRLELLKGLFPEGSINAAA</sequence>
<name>A0ABR2I9I5_9PEZI</name>
<dbReference type="InterPro" id="IPR023213">
    <property type="entry name" value="CAT-like_dom_sf"/>
</dbReference>
<comment type="caution">
    <text evidence="1">The sequence shown here is derived from an EMBL/GenBank/DDBJ whole genome shotgun (WGS) entry which is preliminary data.</text>
</comment>
<dbReference type="Gene3D" id="3.30.559.10">
    <property type="entry name" value="Chloramphenicol acetyltransferase-like domain"/>
    <property type="match status" value="1"/>
</dbReference>
<dbReference type="SUPFAM" id="SSF52777">
    <property type="entry name" value="CoA-dependent acyltransferases"/>
    <property type="match status" value="1"/>
</dbReference>
<keyword evidence="2" id="KW-1185">Reference proteome</keyword>
<dbReference type="Gene3D" id="3.30.559.30">
    <property type="entry name" value="Nonribosomal peptide synthetase, condensation domain"/>
    <property type="match status" value="1"/>
</dbReference>
<organism evidence="1 2">
    <name type="scientific">Apiospora arundinis</name>
    <dbReference type="NCBI Taxonomy" id="335852"/>
    <lineage>
        <taxon>Eukaryota</taxon>
        <taxon>Fungi</taxon>
        <taxon>Dikarya</taxon>
        <taxon>Ascomycota</taxon>
        <taxon>Pezizomycotina</taxon>
        <taxon>Sordariomycetes</taxon>
        <taxon>Xylariomycetidae</taxon>
        <taxon>Amphisphaeriales</taxon>
        <taxon>Apiosporaceae</taxon>
        <taxon>Apiospora</taxon>
    </lineage>
</organism>
<accession>A0ABR2I9I5</accession>
<reference evidence="1 2" key="1">
    <citation type="journal article" date="2024" name="IMA Fungus">
        <title>Apiospora arundinis, a panoply of carbohydrate-active enzymes and secondary metabolites.</title>
        <authorList>
            <person name="Sorensen T."/>
            <person name="Petersen C."/>
            <person name="Muurmann A.T."/>
            <person name="Christiansen J.V."/>
            <person name="Brundto M.L."/>
            <person name="Overgaard C.K."/>
            <person name="Boysen A.T."/>
            <person name="Wollenberg R.D."/>
            <person name="Larsen T.O."/>
            <person name="Sorensen J.L."/>
            <person name="Nielsen K.L."/>
            <person name="Sondergaard T.E."/>
        </authorList>
    </citation>
    <scope>NUCLEOTIDE SEQUENCE [LARGE SCALE GENOMIC DNA]</scope>
    <source>
        <strain evidence="1 2">AAU 773</strain>
    </source>
</reference>
<gene>
    <name evidence="1" type="ORF">PGQ11_010006</name>
</gene>
<dbReference type="PANTHER" id="PTHR42034">
    <property type="entry name" value="CHROMOSOME 7, WHOLE GENOME SHOTGUN SEQUENCE-RELATED"/>
    <property type="match status" value="1"/>
</dbReference>
<proteinExistence type="predicted"/>